<dbReference type="EMBL" id="VSIJ01000005">
    <property type="protein sequence ID" value="TXX67270.1"/>
    <property type="molecule type" value="Genomic_DNA"/>
</dbReference>
<evidence type="ECO:0000313" key="3">
    <source>
        <dbReference type="Proteomes" id="UP000323819"/>
    </source>
</evidence>
<protein>
    <submittedName>
        <fullName evidence="2">Uncharacterized protein</fullName>
    </submittedName>
</protein>
<proteinExistence type="predicted"/>
<name>A0ABD7ST19_VIBCL</name>
<gene>
    <name evidence="2" type="ORF">FXF03_01470</name>
</gene>
<evidence type="ECO:0000256" key="1">
    <source>
        <dbReference type="SAM" id="Phobius"/>
    </source>
</evidence>
<feature type="transmembrane region" description="Helical" evidence="1">
    <location>
        <begin position="21"/>
        <end position="43"/>
    </location>
</feature>
<reference evidence="2 3" key="1">
    <citation type="submission" date="2019-06" db="EMBL/GenBank/DDBJ databases">
        <title>Vibrio cholerae phylogeny based on whole-genome sequencing reveals genetic diversity and population strucutre.</title>
        <authorList>
            <person name="Zhiqiu Y."/>
            <person name="Bin L."/>
            <person name="Lingyan J."/>
        </authorList>
    </citation>
    <scope>NUCLEOTIDE SEQUENCE [LARGE SCALE GENOMIC DNA]</scope>
    <source>
        <strain evidence="2 3">N2814</strain>
    </source>
</reference>
<dbReference type="AlphaFoldDB" id="A0ABD7ST19"/>
<keyword evidence="1" id="KW-0472">Membrane</keyword>
<keyword evidence="1" id="KW-1133">Transmembrane helix</keyword>
<feature type="transmembrane region" description="Helical" evidence="1">
    <location>
        <begin position="49"/>
        <end position="73"/>
    </location>
</feature>
<comment type="caution">
    <text evidence="2">The sequence shown here is derived from an EMBL/GenBank/DDBJ whole genome shotgun (WGS) entry which is preliminary data.</text>
</comment>
<dbReference type="Proteomes" id="UP000323819">
    <property type="component" value="Unassembled WGS sequence"/>
</dbReference>
<keyword evidence="1" id="KW-0812">Transmembrane</keyword>
<accession>A0ABD7ST19</accession>
<sequence>MKISLKLYREIAVQLGGSFELPISVSLASVPSVILTTLIANFIVGYPLILTVIALVLTAGITYFMTLPLWGVIKLAQAKKSYGDVQVSEFIKWLESDEKVHFEFK</sequence>
<dbReference type="RefSeq" id="WP_148521411.1">
    <property type="nucleotide sequence ID" value="NZ_VSIJ01000005.1"/>
</dbReference>
<organism evidence="2 3">
    <name type="scientific">Vibrio cholerae</name>
    <dbReference type="NCBI Taxonomy" id="666"/>
    <lineage>
        <taxon>Bacteria</taxon>
        <taxon>Pseudomonadati</taxon>
        <taxon>Pseudomonadota</taxon>
        <taxon>Gammaproteobacteria</taxon>
        <taxon>Vibrionales</taxon>
        <taxon>Vibrionaceae</taxon>
        <taxon>Vibrio</taxon>
    </lineage>
</organism>
<evidence type="ECO:0000313" key="2">
    <source>
        <dbReference type="EMBL" id="TXX67270.1"/>
    </source>
</evidence>